<dbReference type="EMBL" id="JWIY01000001">
    <property type="protein sequence ID" value="KIC78477.1"/>
    <property type="molecule type" value="Genomic_DNA"/>
</dbReference>
<feature type="region of interest" description="Disordered" evidence="1">
    <location>
        <begin position="152"/>
        <end position="177"/>
    </location>
</feature>
<protein>
    <submittedName>
        <fullName evidence="3">Replication initiator protein A</fullName>
    </submittedName>
</protein>
<dbReference type="STRING" id="862969.SCI_0175"/>
<evidence type="ECO:0000256" key="1">
    <source>
        <dbReference type="SAM" id="MobiDB-lite"/>
    </source>
</evidence>
<feature type="domain" description="Replication initiator A N-terminal" evidence="2">
    <location>
        <begin position="16"/>
        <end position="96"/>
    </location>
</feature>
<dbReference type="InterPro" id="IPR010724">
    <property type="entry name" value="RepA_N"/>
</dbReference>
<comment type="caution">
    <text evidence="3">The sequence shown here is derived from an EMBL/GenBank/DDBJ whole genome shotgun (WGS) entry which is preliminary data.</text>
</comment>
<dbReference type="Pfam" id="PF06970">
    <property type="entry name" value="RepA_N"/>
    <property type="match status" value="1"/>
</dbReference>
<accession>A0A0C1KHT4</accession>
<evidence type="ECO:0000313" key="3">
    <source>
        <dbReference type="EMBL" id="KIC78477.1"/>
    </source>
</evidence>
<feature type="compositionally biased region" description="Polar residues" evidence="1">
    <location>
        <begin position="152"/>
        <end position="161"/>
    </location>
</feature>
<sequence>MAYGRISLEQALNSDNFYQLPKVIIGTKFYSKLKAEAKLLFMLCRDRLSVSLDSTRKGDLRFVDEAGDIFIYYSIEELAEDLGCGRAKVIKLKKELIKYSLIDEVRQGLNKANRIYVKNVITDIQILNMTFEEAQPLLNPVKSTEVSKSNFQKFENGTSRSTKNELQEVSKSDSTYIKESKTKKNKNKIILSEDEEESPSRNLEEKNQELLSRKVDKATRYDKEYIWNLVHEQLLKDNFTETTVSYILLNFEERYQYALDNMKYASSSERIAEYVYNGLLASYNSIIRKQNKGVN</sequence>
<dbReference type="RefSeq" id="WP_039677026.1">
    <property type="nucleotide sequence ID" value="NZ_JWIY01000001.1"/>
</dbReference>
<dbReference type="Proteomes" id="UP000031339">
    <property type="component" value="Unassembled WGS sequence"/>
</dbReference>
<evidence type="ECO:0000259" key="2">
    <source>
        <dbReference type="Pfam" id="PF06970"/>
    </source>
</evidence>
<dbReference type="OrthoDB" id="1695311at2"/>
<feature type="compositionally biased region" description="Basic and acidic residues" evidence="1">
    <location>
        <begin position="162"/>
        <end position="177"/>
    </location>
</feature>
<reference evidence="3 4" key="1">
    <citation type="submission" date="2014-12" db="EMBL/GenBank/DDBJ databases">
        <title>Partial genome sequence of Streptococcus constellatus KCOM 1650 (= ChDC B144).</title>
        <authorList>
            <person name="Kook J.-K."/>
            <person name="Park S.-N."/>
            <person name="Lim Y.K."/>
            <person name="Jo E."/>
        </authorList>
    </citation>
    <scope>NUCLEOTIDE SEQUENCE [LARGE SCALE GENOMIC DNA]</scope>
    <source>
        <strain evidence="3 4">KCOM 1650</strain>
    </source>
</reference>
<name>A0A0C1KHT4_STRCV</name>
<organism evidence="3 4">
    <name type="scientific">Streptococcus constellatus</name>
    <dbReference type="NCBI Taxonomy" id="76860"/>
    <lineage>
        <taxon>Bacteria</taxon>
        <taxon>Bacillati</taxon>
        <taxon>Bacillota</taxon>
        <taxon>Bacilli</taxon>
        <taxon>Lactobacillales</taxon>
        <taxon>Streptococcaceae</taxon>
        <taxon>Streptococcus</taxon>
        <taxon>Streptococcus anginosus group</taxon>
    </lineage>
</organism>
<evidence type="ECO:0000313" key="4">
    <source>
        <dbReference type="Proteomes" id="UP000031339"/>
    </source>
</evidence>
<dbReference type="AlphaFoldDB" id="A0A0C1KHT4"/>
<proteinExistence type="predicted"/>
<gene>
    <name evidence="3" type="ORF">RN79_02595</name>
</gene>